<sequence length="151" mass="16477">MAAKQTASLSRKTPSSPDCSRLKLLGKGNGKRDAKVTETPNAVSDVKKCIHVSSVASGIWCKHFNLLMLIAPALSSIDDEVKPILHALIGQTKLSQQPPNTHVVFSQESGKRYSLTTDKHSIHRQSTITEDNLNVRLGGRLCCSDNRETDV</sequence>
<reference evidence="2" key="1">
    <citation type="submission" date="2018-11" db="EMBL/GenBank/DDBJ databases">
        <authorList>
            <consortium name="Pathogen Informatics"/>
        </authorList>
    </citation>
    <scope>NUCLEOTIDE SEQUENCE</scope>
</reference>
<evidence type="ECO:0000256" key="1">
    <source>
        <dbReference type="SAM" id="MobiDB-lite"/>
    </source>
</evidence>
<name>A0A3S5CR42_9PLAT</name>
<evidence type="ECO:0000313" key="3">
    <source>
        <dbReference type="Proteomes" id="UP000784294"/>
    </source>
</evidence>
<organism evidence="2 3">
    <name type="scientific">Protopolystoma xenopodis</name>
    <dbReference type="NCBI Taxonomy" id="117903"/>
    <lineage>
        <taxon>Eukaryota</taxon>
        <taxon>Metazoa</taxon>
        <taxon>Spiralia</taxon>
        <taxon>Lophotrochozoa</taxon>
        <taxon>Platyhelminthes</taxon>
        <taxon>Monogenea</taxon>
        <taxon>Polyopisthocotylea</taxon>
        <taxon>Polystomatidea</taxon>
        <taxon>Polystomatidae</taxon>
        <taxon>Protopolystoma</taxon>
    </lineage>
</organism>
<dbReference type="Proteomes" id="UP000784294">
    <property type="component" value="Unassembled WGS sequence"/>
</dbReference>
<dbReference type="EMBL" id="CAAALY010104830">
    <property type="protein sequence ID" value="VEL29628.1"/>
    <property type="molecule type" value="Genomic_DNA"/>
</dbReference>
<gene>
    <name evidence="2" type="ORF">PXEA_LOCUS23068</name>
</gene>
<comment type="caution">
    <text evidence="2">The sequence shown here is derived from an EMBL/GenBank/DDBJ whole genome shotgun (WGS) entry which is preliminary data.</text>
</comment>
<dbReference type="AlphaFoldDB" id="A0A3S5CR42"/>
<feature type="region of interest" description="Disordered" evidence="1">
    <location>
        <begin position="1"/>
        <end position="36"/>
    </location>
</feature>
<keyword evidence="3" id="KW-1185">Reference proteome</keyword>
<protein>
    <submittedName>
        <fullName evidence="2">Uncharacterized protein</fullName>
    </submittedName>
</protein>
<accession>A0A3S5CR42</accession>
<evidence type="ECO:0000313" key="2">
    <source>
        <dbReference type="EMBL" id="VEL29628.1"/>
    </source>
</evidence>
<proteinExistence type="predicted"/>
<feature type="compositionally biased region" description="Polar residues" evidence="1">
    <location>
        <begin position="1"/>
        <end position="18"/>
    </location>
</feature>